<reference evidence="3" key="2">
    <citation type="journal article" date="2018" name="BMC Genomics">
        <title>Genomic insights into host adaptation between the wheat stripe rust pathogen (Puccinia striiformis f. sp. tritici) and the barley stripe rust pathogen (Puccinia striiformis f. sp. hordei).</title>
        <authorList>
            <person name="Xia C."/>
            <person name="Wang M."/>
            <person name="Yin C."/>
            <person name="Cornejo O.E."/>
            <person name="Hulbert S.H."/>
            <person name="Chen X."/>
        </authorList>
    </citation>
    <scope>NUCLEOTIDE SEQUENCE [LARGE SCALE GENOMIC DNA]</scope>
    <source>
        <strain evidence="3">93TX-2</strain>
    </source>
</reference>
<gene>
    <name evidence="2" type="ORF">PSHT_15095</name>
</gene>
<dbReference type="VEuPathDB" id="FungiDB:PSHT_15095"/>
<evidence type="ECO:0000313" key="2">
    <source>
        <dbReference type="EMBL" id="POV96497.1"/>
    </source>
</evidence>
<dbReference type="InterPro" id="IPR010920">
    <property type="entry name" value="LSM_dom_sf"/>
</dbReference>
<dbReference type="GO" id="GO:0032991">
    <property type="term" value="C:protein-containing complex"/>
    <property type="evidence" value="ECO:0007669"/>
    <property type="project" value="UniProtKB-ARBA"/>
</dbReference>
<feature type="domain" description="Sm" evidence="1">
    <location>
        <begin position="21"/>
        <end position="87"/>
    </location>
</feature>
<evidence type="ECO:0000313" key="3">
    <source>
        <dbReference type="Proteomes" id="UP000238274"/>
    </source>
</evidence>
<dbReference type="VEuPathDB" id="FungiDB:PSTT_06680"/>
<dbReference type="Gene3D" id="2.30.30.100">
    <property type="match status" value="1"/>
</dbReference>
<keyword evidence="3" id="KW-1185">Reference proteome</keyword>
<dbReference type="AlphaFoldDB" id="A0A2S4UGX9"/>
<dbReference type="SMART" id="SM00651">
    <property type="entry name" value="Sm"/>
    <property type="match status" value="1"/>
</dbReference>
<dbReference type="Proteomes" id="UP000238274">
    <property type="component" value="Unassembled WGS sequence"/>
</dbReference>
<dbReference type="InterPro" id="IPR001163">
    <property type="entry name" value="Sm_dom_euk/arc"/>
</dbReference>
<proteinExistence type="predicted"/>
<evidence type="ECO:0000259" key="1">
    <source>
        <dbReference type="SMART" id="SM00651"/>
    </source>
</evidence>
<reference evidence="2 3" key="1">
    <citation type="submission" date="2017-12" db="EMBL/GenBank/DDBJ databases">
        <title>Gene loss provides genomic basis for host adaptation in cereal stripe rust fungi.</title>
        <authorList>
            <person name="Xia C."/>
        </authorList>
    </citation>
    <scope>NUCLEOTIDE SEQUENCE [LARGE SCALE GENOMIC DNA]</scope>
    <source>
        <strain evidence="2 3">93TX-2</strain>
    </source>
</reference>
<name>A0A2S4UGX9_9BASI</name>
<reference evidence="3" key="3">
    <citation type="journal article" date="2018" name="Mol. Plant Microbe Interact.">
        <title>Genome sequence resources for the wheat stripe rust pathogen (Puccinia striiformis f. sp. tritici) and the barley stripe rust pathogen (Puccinia striiformis f. sp. hordei).</title>
        <authorList>
            <person name="Xia C."/>
            <person name="Wang M."/>
            <person name="Yin C."/>
            <person name="Cornejo O.E."/>
            <person name="Hulbert S.H."/>
            <person name="Chen X."/>
        </authorList>
    </citation>
    <scope>NUCLEOTIDE SEQUENCE [LARGE SCALE GENOMIC DNA]</scope>
    <source>
        <strain evidence="3">93TX-2</strain>
    </source>
</reference>
<organism evidence="2 3">
    <name type="scientific">Puccinia striiformis</name>
    <dbReference type="NCBI Taxonomy" id="27350"/>
    <lineage>
        <taxon>Eukaryota</taxon>
        <taxon>Fungi</taxon>
        <taxon>Dikarya</taxon>
        <taxon>Basidiomycota</taxon>
        <taxon>Pucciniomycotina</taxon>
        <taxon>Pucciniomycetes</taxon>
        <taxon>Pucciniales</taxon>
        <taxon>Pucciniaceae</taxon>
        <taxon>Puccinia</taxon>
    </lineage>
</organism>
<sequence>MSSEKPETMTTGSISTGEEVDQLRGLLGVLLRVEIVDGRVFEGIFVCLDKPLNLVLDNAIESIPPTHPPREVGIILIPIRHIIRVLAPSQSITKPFPPGSPSFISRKHKSRITLAIVLRLIGLLSPSFSRRMKPEQLFIRWTTSNNSHTFHNSSNFILLEVIKSS</sequence>
<protein>
    <recommendedName>
        <fullName evidence="1">Sm domain-containing protein</fullName>
    </recommendedName>
</protein>
<accession>A0A2S4UGX9</accession>
<dbReference type="EMBL" id="PKSM01000367">
    <property type="protein sequence ID" value="POV96497.1"/>
    <property type="molecule type" value="Genomic_DNA"/>
</dbReference>
<dbReference type="SUPFAM" id="SSF50182">
    <property type="entry name" value="Sm-like ribonucleoproteins"/>
    <property type="match status" value="1"/>
</dbReference>
<dbReference type="OrthoDB" id="368909at2759"/>
<comment type="caution">
    <text evidence="2">The sequence shown here is derived from an EMBL/GenBank/DDBJ whole genome shotgun (WGS) entry which is preliminary data.</text>
</comment>
<dbReference type="Pfam" id="PF01423">
    <property type="entry name" value="LSM"/>
    <property type="match status" value="1"/>
</dbReference>